<dbReference type="Proteomes" id="UP000799776">
    <property type="component" value="Unassembled WGS sequence"/>
</dbReference>
<name>A0A9P4LY70_9PEZI</name>
<dbReference type="GO" id="GO:0005730">
    <property type="term" value="C:nucleolus"/>
    <property type="evidence" value="ECO:0007669"/>
    <property type="project" value="UniProtKB-SubCell"/>
</dbReference>
<evidence type="ECO:0000313" key="7">
    <source>
        <dbReference type="Proteomes" id="UP000799776"/>
    </source>
</evidence>
<feature type="region of interest" description="Disordered" evidence="5">
    <location>
        <begin position="1"/>
        <end position="143"/>
    </location>
</feature>
<sequence length="214" mass="22399">MAPRQSIRARAAKASKPSTTSTSTSAPIPISSAADDSAFSSIPTTKKDKQRIKHSLLLSKVKKSSASSGNKKRRRPNKQLVTTLESLADALPDDVGAAGGLAGNAGLGGEGEGVEVGQARVMRQKSLRSRPGAMKRKEKMEKVERERFGRNLARIQAGQVTQQDGAGGQEMAVEAGDGGGAVAAAGVAPTADRWAALRGFIQGTMEKKEEFRTG</sequence>
<comment type="caution">
    <text evidence="6">The sequence shown here is derived from an EMBL/GenBank/DDBJ whole genome shotgun (WGS) entry which is preliminary data.</text>
</comment>
<dbReference type="InterPro" id="IPR028160">
    <property type="entry name" value="Slx9-like"/>
</dbReference>
<organism evidence="6 7">
    <name type="scientific">Saccharata proteae CBS 121410</name>
    <dbReference type="NCBI Taxonomy" id="1314787"/>
    <lineage>
        <taxon>Eukaryota</taxon>
        <taxon>Fungi</taxon>
        <taxon>Dikarya</taxon>
        <taxon>Ascomycota</taxon>
        <taxon>Pezizomycotina</taxon>
        <taxon>Dothideomycetes</taxon>
        <taxon>Dothideomycetes incertae sedis</taxon>
        <taxon>Botryosphaeriales</taxon>
        <taxon>Saccharataceae</taxon>
        <taxon>Saccharata</taxon>
    </lineage>
</organism>
<feature type="compositionally biased region" description="Low complexity" evidence="5">
    <location>
        <begin position="1"/>
        <end position="43"/>
    </location>
</feature>
<feature type="compositionally biased region" description="Low complexity" evidence="5">
    <location>
        <begin position="55"/>
        <end position="69"/>
    </location>
</feature>
<dbReference type="GO" id="GO:0000462">
    <property type="term" value="P:maturation of SSU-rRNA from tricistronic rRNA transcript (SSU-rRNA, 5.8S rRNA, LSU-rRNA)"/>
    <property type="evidence" value="ECO:0007669"/>
    <property type="project" value="InterPro"/>
</dbReference>
<evidence type="ECO:0000256" key="3">
    <source>
        <dbReference type="ARBA" id="ARBA00021321"/>
    </source>
</evidence>
<gene>
    <name evidence="6" type="ORF">K490DRAFT_54194</name>
</gene>
<protein>
    <recommendedName>
        <fullName evidence="3">Ribosome biogenesis protein SLX9</fullName>
    </recommendedName>
</protein>
<evidence type="ECO:0000256" key="2">
    <source>
        <dbReference type="ARBA" id="ARBA00011022"/>
    </source>
</evidence>
<evidence type="ECO:0000256" key="4">
    <source>
        <dbReference type="ARBA" id="ARBA00023242"/>
    </source>
</evidence>
<evidence type="ECO:0000313" key="6">
    <source>
        <dbReference type="EMBL" id="KAF2091301.1"/>
    </source>
</evidence>
<proteinExistence type="inferred from homology"/>
<reference evidence="6" key="1">
    <citation type="journal article" date="2020" name="Stud. Mycol.">
        <title>101 Dothideomycetes genomes: a test case for predicting lifestyles and emergence of pathogens.</title>
        <authorList>
            <person name="Haridas S."/>
            <person name="Albert R."/>
            <person name="Binder M."/>
            <person name="Bloem J."/>
            <person name="Labutti K."/>
            <person name="Salamov A."/>
            <person name="Andreopoulos B."/>
            <person name="Baker S."/>
            <person name="Barry K."/>
            <person name="Bills G."/>
            <person name="Bluhm B."/>
            <person name="Cannon C."/>
            <person name="Castanera R."/>
            <person name="Culley D."/>
            <person name="Daum C."/>
            <person name="Ezra D."/>
            <person name="Gonzalez J."/>
            <person name="Henrissat B."/>
            <person name="Kuo A."/>
            <person name="Liang C."/>
            <person name="Lipzen A."/>
            <person name="Lutzoni F."/>
            <person name="Magnuson J."/>
            <person name="Mondo S."/>
            <person name="Nolan M."/>
            <person name="Ohm R."/>
            <person name="Pangilinan J."/>
            <person name="Park H.-J."/>
            <person name="Ramirez L."/>
            <person name="Alfaro M."/>
            <person name="Sun H."/>
            <person name="Tritt A."/>
            <person name="Yoshinaga Y."/>
            <person name="Zwiers L.-H."/>
            <person name="Turgeon B."/>
            <person name="Goodwin S."/>
            <person name="Spatafora J."/>
            <person name="Crous P."/>
            <person name="Grigoriev I."/>
        </authorList>
    </citation>
    <scope>NUCLEOTIDE SEQUENCE</scope>
    <source>
        <strain evidence="6">CBS 121410</strain>
    </source>
</reference>
<keyword evidence="4" id="KW-0539">Nucleus</keyword>
<comment type="subcellular location">
    <subcellularLocation>
        <location evidence="1">Nucleus</location>
        <location evidence="1">Nucleolus</location>
    </subcellularLocation>
</comment>
<dbReference type="GO" id="GO:0030688">
    <property type="term" value="C:preribosome, small subunit precursor"/>
    <property type="evidence" value="ECO:0007669"/>
    <property type="project" value="InterPro"/>
</dbReference>
<dbReference type="AlphaFoldDB" id="A0A9P4LY70"/>
<feature type="compositionally biased region" description="Basic residues" evidence="5">
    <location>
        <begin position="122"/>
        <end position="137"/>
    </location>
</feature>
<evidence type="ECO:0000256" key="1">
    <source>
        <dbReference type="ARBA" id="ARBA00004604"/>
    </source>
</evidence>
<dbReference type="Pfam" id="PF15341">
    <property type="entry name" value="SLX9"/>
    <property type="match status" value="1"/>
</dbReference>
<dbReference type="EMBL" id="ML978712">
    <property type="protein sequence ID" value="KAF2091301.1"/>
    <property type="molecule type" value="Genomic_DNA"/>
</dbReference>
<keyword evidence="7" id="KW-1185">Reference proteome</keyword>
<dbReference type="GO" id="GO:0030686">
    <property type="term" value="C:90S preribosome"/>
    <property type="evidence" value="ECO:0007669"/>
    <property type="project" value="InterPro"/>
</dbReference>
<evidence type="ECO:0000256" key="5">
    <source>
        <dbReference type="SAM" id="MobiDB-lite"/>
    </source>
</evidence>
<accession>A0A9P4LY70</accession>
<feature type="compositionally biased region" description="Gly residues" evidence="5">
    <location>
        <begin position="97"/>
        <end position="111"/>
    </location>
</feature>
<feature type="region of interest" description="Disordered" evidence="5">
    <location>
        <begin position="155"/>
        <end position="174"/>
    </location>
</feature>
<comment type="similarity">
    <text evidence="2">Belongs to the SLX9 family.</text>
</comment>